<dbReference type="Pfam" id="PF07690">
    <property type="entry name" value="MFS_1"/>
    <property type="match status" value="1"/>
</dbReference>
<sequence>MFKRINPVLIICFLCYGFTGATVIVTGVVLGDLAKYFGLPAAEMGMIFTWLNSGILLATTANIFLLKKTGAKKQFIFMGVLLLLALWLLFADHDLTRFSFGMLLLGVSSGITMSVGTSLIANMYEGRMRASRLLLTDSFFSMAGTLFPMLAGYILVRNQPWQWIYAAIIAMGVVIILLSLVANFAAAVKKPAVAAAATTGVTRGEKWGPGVYLISTAAFAYILGQLGLMAWIPQSVMERFNVTIADAGATVGHFWTAYMVGMWCFSVILKYLRPIVVLIPQTALSSLLIYLSITSDNFEVANYALIAAGFISSGIYTTLITLGTLQVRSASPSLVNFILTCGTVGTMLTFVVTGPMVGSIGVEKTLWFLNGLYAYVFVISALTTLLKSKTPAVQGSSIGH</sequence>
<feature type="transmembrane region" description="Helical" evidence="6">
    <location>
        <begin position="133"/>
        <end position="156"/>
    </location>
</feature>
<evidence type="ECO:0000313" key="8">
    <source>
        <dbReference type="EMBL" id="CUU26097.1"/>
    </source>
</evidence>
<dbReference type="InterPro" id="IPR036259">
    <property type="entry name" value="MFS_trans_sf"/>
</dbReference>
<keyword evidence="5 6" id="KW-0472">Membrane</keyword>
<evidence type="ECO:0000256" key="3">
    <source>
        <dbReference type="ARBA" id="ARBA00022692"/>
    </source>
</evidence>
<reference evidence="9" key="1">
    <citation type="submission" date="2015-11" db="EMBL/GenBank/DDBJ databases">
        <authorList>
            <person name="Blom J."/>
        </authorList>
    </citation>
    <scope>NUCLEOTIDE SEQUENCE [LARGE SCALE GENOMIC DNA]</scope>
    <source>
        <plasmid evidence="9">pEM01</plasmid>
    </source>
</reference>
<keyword evidence="3 6" id="KW-0812">Transmembrane</keyword>
<comment type="subcellular location">
    <subcellularLocation>
        <location evidence="1">Cell inner membrane</location>
        <topology evidence="1">Multi-pass membrane protein</topology>
    </subcellularLocation>
</comment>
<dbReference type="PANTHER" id="PTHR43702">
    <property type="entry name" value="L-FUCOSE-PROTON SYMPORTER"/>
    <property type="match status" value="1"/>
</dbReference>
<feature type="transmembrane region" description="Helical" evidence="6">
    <location>
        <begin position="276"/>
        <end position="294"/>
    </location>
</feature>
<feature type="transmembrane region" description="Helical" evidence="6">
    <location>
        <begin position="366"/>
        <end position="386"/>
    </location>
</feature>
<feature type="transmembrane region" description="Helical" evidence="6">
    <location>
        <begin position="209"/>
        <end position="232"/>
    </location>
</feature>
<dbReference type="InterPro" id="IPR050375">
    <property type="entry name" value="MFS_TsgA-like"/>
</dbReference>
<dbReference type="PROSITE" id="PS50850">
    <property type="entry name" value="MFS"/>
    <property type="match status" value="1"/>
</dbReference>
<dbReference type="AlphaFoldDB" id="A0A0U5GTB3"/>
<dbReference type="Gene3D" id="1.20.1250.20">
    <property type="entry name" value="MFS general substrate transporter like domains"/>
    <property type="match status" value="1"/>
</dbReference>
<dbReference type="SUPFAM" id="SSF103473">
    <property type="entry name" value="MFS general substrate transporter"/>
    <property type="match status" value="1"/>
</dbReference>
<dbReference type="OrthoDB" id="8577032at2"/>
<evidence type="ECO:0000256" key="1">
    <source>
        <dbReference type="ARBA" id="ARBA00004429"/>
    </source>
</evidence>
<organism evidence="8 9">
    <name type="scientific">Duffyella gerundensis</name>
    <dbReference type="NCBI Taxonomy" id="1619313"/>
    <lineage>
        <taxon>Bacteria</taxon>
        <taxon>Pseudomonadati</taxon>
        <taxon>Pseudomonadota</taxon>
        <taxon>Gammaproteobacteria</taxon>
        <taxon>Enterobacterales</taxon>
        <taxon>Erwiniaceae</taxon>
        <taxon>Duffyella</taxon>
    </lineage>
</organism>
<gene>
    <name evidence="8" type="primary">tsgA</name>
    <name evidence="8" type="ORF">EM595_p0400</name>
</gene>
<evidence type="ECO:0000256" key="4">
    <source>
        <dbReference type="ARBA" id="ARBA00022989"/>
    </source>
</evidence>
<proteinExistence type="predicted"/>
<feature type="transmembrane region" description="Helical" evidence="6">
    <location>
        <begin position="300"/>
        <end position="322"/>
    </location>
</feature>
<accession>A0A0U5GTB3</accession>
<dbReference type="Proteomes" id="UP000059419">
    <property type="component" value="Plasmid pEM01"/>
</dbReference>
<evidence type="ECO:0000256" key="2">
    <source>
        <dbReference type="ARBA" id="ARBA00022475"/>
    </source>
</evidence>
<feature type="transmembrane region" description="Helical" evidence="6">
    <location>
        <begin position="334"/>
        <end position="354"/>
    </location>
</feature>
<feature type="transmembrane region" description="Helical" evidence="6">
    <location>
        <begin position="162"/>
        <end position="188"/>
    </location>
</feature>
<evidence type="ECO:0000256" key="5">
    <source>
        <dbReference type="ARBA" id="ARBA00023136"/>
    </source>
</evidence>
<dbReference type="GO" id="GO:0005886">
    <property type="term" value="C:plasma membrane"/>
    <property type="evidence" value="ECO:0007669"/>
    <property type="project" value="UniProtKB-SubCell"/>
</dbReference>
<evidence type="ECO:0000259" key="7">
    <source>
        <dbReference type="PROSITE" id="PS50850"/>
    </source>
</evidence>
<feature type="transmembrane region" description="Helical" evidence="6">
    <location>
        <begin position="75"/>
        <end position="92"/>
    </location>
</feature>
<feature type="transmembrane region" description="Helical" evidence="6">
    <location>
        <begin position="252"/>
        <end position="269"/>
    </location>
</feature>
<dbReference type="InterPro" id="IPR020846">
    <property type="entry name" value="MFS_dom"/>
</dbReference>
<dbReference type="GO" id="GO:0022857">
    <property type="term" value="F:transmembrane transporter activity"/>
    <property type="evidence" value="ECO:0007669"/>
    <property type="project" value="InterPro"/>
</dbReference>
<name>A0A0U5GTB3_9GAMM</name>
<keyword evidence="2" id="KW-1003">Cell membrane</keyword>
<dbReference type="PATRIC" id="fig|1619313.3.peg.4019"/>
<feature type="transmembrane region" description="Helical" evidence="6">
    <location>
        <begin position="47"/>
        <end position="66"/>
    </location>
</feature>
<dbReference type="KEGG" id="ege:EM595_p0400"/>
<protein>
    <submittedName>
        <fullName evidence="8">TsgA-like protein</fullName>
    </submittedName>
</protein>
<keyword evidence="9" id="KW-1185">Reference proteome</keyword>
<evidence type="ECO:0000313" key="9">
    <source>
        <dbReference type="Proteomes" id="UP000059419"/>
    </source>
</evidence>
<dbReference type="PANTHER" id="PTHR43702:SF3">
    <property type="entry name" value="PROTEIN TSGA"/>
    <property type="match status" value="1"/>
</dbReference>
<geneLocation type="plasmid" evidence="9">
    <name>pEM01</name>
</geneLocation>
<dbReference type="RefSeq" id="WP_067436578.1">
    <property type="nucleotide sequence ID" value="NZ_CP072599.1"/>
</dbReference>
<evidence type="ECO:0000256" key="6">
    <source>
        <dbReference type="SAM" id="Phobius"/>
    </source>
</evidence>
<keyword evidence="4 6" id="KW-1133">Transmembrane helix</keyword>
<dbReference type="GeneID" id="84615299"/>
<dbReference type="InterPro" id="IPR011701">
    <property type="entry name" value="MFS"/>
</dbReference>
<feature type="transmembrane region" description="Helical" evidence="6">
    <location>
        <begin position="98"/>
        <end position="121"/>
    </location>
</feature>
<dbReference type="EMBL" id="LN907828">
    <property type="protein sequence ID" value="CUU26097.1"/>
    <property type="molecule type" value="Genomic_DNA"/>
</dbReference>
<dbReference type="NCBIfam" id="NF002982">
    <property type="entry name" value="PRK03699.1"/>
    <property type="match status" value="1"/>
</dbReference>
<feature type="domain" description="Major facilitator superfamily (MFS) profile" evidence="7">
    <location>
        <begin position="8"/>
        <end position="389"/>
    </location>
</feature>